<dbReference type="SUPFAM" id="SSF56399">
    <property type="entry name" value="ADP-ribosylation"/>
    <property type="match status" value="1"/>
</dbReference>
<dbReference type="InterPro" id="IPR042081">
    <property type="entry name" value="RNA_2'-PTrans_C"/>
</dbReference>
<dbReference type="PANTHER" id="PTHR12684">
    <property type="entry name" value="PUTATIVE PHOSPHOTRANSFERASE"/>
    <property type="match status" value="1"/>
</dbReference>
<organism evidence="6">
    <name type="scientific">uncultured Poseidoniia archaeon</name>
    <dbReference type="NCBI Taxonomy" id="1697135"/>
    <lineage>
        <taxon>Archaea</taxon>
        <taxon>Methanobacteriati</taxon>
        <taxon>Thermoplasmatota</taxon>
        <taxon>Candidatus Poseidoniia</taxon>
        <taxon>environmental samples</taxon>
    </lineage>
</organism>
<evidence type="ECO:0000256" key="1">
    <source>
        <dbReference type="ARBA" id="ARBA00009836"/>
    </source>
</evidence>
<comment type="similarity">
    <text evidence="1 5">Belongs to the KptA/TPT1 family.</text>
</comment>
<dbReference type="Pfam" id="PF01885">
    <property type="entry name" value="PTS_2-RNA"/>
    <property type="match status" value="1"/>
</dbReference>
<sequence>MDNIHCLSQQRCMFTERFMKERQLAKYDMIRECQNHGYYADDHLCPACNAEGKFIMRTGERNSMARRLALILRHAPEKFDLEMDINGWVDIKDIIRQFKKGDEKRYHWLRPHHFNAIAETDPKGRYEVRGIMIRATYGHTLEIELDLPTDNIPDALYFPCDPEQTDNLIEVGLTPGNRAHVHLSASIRSAAEAGKVHFSLPTILEVDTARMVASGEIIWHAGVTVYLTEKVEGEYLSVIENEHPQYVLARAKWDDEEE</sequence>
<dbReference type="EMBL" id="KP211877">
    <property type="protein sequence ID" value="ANV80202.1"/>
    <property type="molecule type" value="Genomic_DNA"/>
</dbReference>
<keyword evidence="2 5" id="KW-0808">Transferase</keyword>
<dbReference type="GO" id="GO:0000215">
    <property type="term" value="F:tRNA 2'-phosphotransferase activity"/>
    <property type="evidence" value="ECO:0007669"/>
    <property type="project" value="TreeGrafter"/>
</dbReference>
<comment type="function">
    <text evidence="4 5">Removes the 2'-phosphate from RNA via an intermediate in which the phosphate is ADP-ribosylated by NAD followed by a presumed transesterification to release the RNA and generate ADP-ribose 1''-2''-cyclic phosphate (APPR&gt;P). May function as an ADP-ribosylase.</text>
</comment>
<dbReference type="Gene3D" id="1.10.10.970">
    <property type="entry name" value="RNA 2'-phosphotransferase, Tpt1/KptA family, N-terminal domain"/>
    <property type="match status" value="1"/>
</dbReference>
<evidence type="ECO:0000256" key="3">
    <source>
        <dbReference type="ARBA" id="ARBA00023027"/>
    </source>
</evidence>
<evidence type="ECO:0000256" key="2">
    <source>
        <dbReference type="ARBA" id="ARBA00022679"/>
    </source>
</evidence>
<evidence type="ECO:0000256" key="5">
    <source>
        <dbReference type="HAMAP-Rule" id="MF_00299"/>
    </source>
</evidence>
<dbReference type="InterPro" id="IPR022928">
    <property type="entry name" value="RNA_2'-PTrans_KptA"/>
</dbReference>
<dbReference type="GO" id="GO:0006388">
    <property type="term" value="P:tRNA splicing, via endonucleolytic cleavage and ligation"/>
    <property type="evidence" value="ECO:0007669"/>
    <property type="project" value="UniProtKB-UniRule"/>
</dbReference>
<name>A0A1B1TD53_9ARCH</name>
<dbReference type="InterPro" id="IPR002745">
    <property type="entry name" value="Ptrans_KptA/Tpt1"/>
</dbReference>
<evidence type="ECO:0000256" key="4">
    <source>
        <dbReference type="ARBA" id="ARBA00025212"/>
    </source>
</evidence>
<dbReference type="GO" id="GO:0003950">
    <property type="term" value="F:NAD+ poly-ADP-ribosyltransferase activity"/>
    <property type="evidence" value="ECO:0007669"/>
    <property type="project" value="InterPro"/>
</dbReference>
<dbReference type="PANTHER" id="PTHR12684:SF2">
    <property type="entry name" value="TRNA 2'-PHOSPHOTRANSFERASE 1"/>
    <property type="match status" value="1"/>
</dbReference>
<dbReference type="Gene3D" id="3.20.170.30">
    <property type="match status" value="1"/>
</dbReference>
<protein>
    <recommendedName>
        <fullName evidence="5">Probable RNA 2'-phosphotransferase</fullName>
        <ecNumber evidence="5">2.7.1.-</ecNumber>
    </recommendedName>
</protein>
<proteinExistence type="inferred from homology"/>
<dbReference type="InterPro" id="IPR042080">
    <property type="entry name" value="RNA_2'-PTrans_N"/>
</dbReference>
<dbReference type="HAMAP" id="MF_00299">
    <property type="entry name" value="KptA"/>
    <property type="match status" value="1"/>
</dbReference>
<gene>
    <name evidence="5" type="primary">kptA</name>
</gene>
<evidence type="ECO:0000313" key="6">
    <source>
        <dbReference type="EMBL" id="ANV80202.1"/>
    </source>
</evidence>
<accession>A0A1B1TD53</accession>
<reference evidence="6" key="2">
    <citation type="submission" date="2016-12" db="EMBL/GenBank/DDBJ databases">
        <authorList>
            <person name="Song W.-J."/>
            <person name="Kurnit D.M."/>
        </authorList>
    </citation>
    <scope>NUCLEOTIDE SEQUENCE</scope>
</reference>
<reference evidence="6" key="1">
    <citation type="journal article" date="2015" name="ISME J.">
        <title>A new class of marine Euryarchaeota group II from the Mediterranean deep chlorophyll maximum.</title>
        <authorList>
            <person name="Martin-Cuadrado A.B."/>
            <person name="Garcia-Heredia I."/>
            <person name="Molto A.G."/>
            <person name="Lopez-Ubeda R."/>
            <person name="Kimes N."/>
            <person name="Lopez-Garcia P."/>
            <person name="Moreira D."/>
            <person name="Rodriguez-Valera F."/>
        </authorList>
    </citation>
    <scope>NUCLEOTIDE SEQUENCE</scope>
</reference>
<dbReference type="EC" id="2.7.1.-" evidence="5"/>
<dbReference type="AlphaFoldDB" id="A0A1B1TD53"/>
<keyword evidence="3 5" id="KW-0520">NAD</keyword>